<dbReference type="PANTHER" id="PTHR24287">
    <property type="entry name" value="P450, PUTATIVE (EUROFUNG)-RELATED"/>
    <property type="match status" value="1"/>
</dbReference>
<dbReference type="InterPro" id="IPR017972">
    <property type="entry name" value="Cyt_P450_CS"/>
</dbReference>
<dbReference type="GO" id="GO:0016020">
    <property type="term" value="C:membrane"/>
    <property type="evidence" value="ECO:0007669"/>
    <property type="project" value="UniProtKB-SubCell"/>
</dbReference>
<protein>
    <submittedName>
        <fullName evidence="14">Dit2p</fullName>
    </submittedName>
</protein>
<name>A0A167F462_9ASCO</name>
<keyword evidence="8 13" id="KW-0560">Oxidoreductase</keyword>
<evidence type="ECO:0000256" key="3">
    <source>
        <dbReference type="ARBA" id="ARBA00010617"/>
    </source>
</evidence>
<dbReference type="SUPFAM" id="SSF48264">
    <property type="entry name" value="Cytochrome P450"/>
    <property type="match status" value="1"/>
</dbReference>
<comment type="cofactor">
    <cofactor evidence="1 12">
        <name>heme</name>
        <dbReference type="ChEBI" id="CHEBI:30413"/>
    </cofactor>
</comment>
<evidence type="ECO:0000256" key="12">
    <source>
        <dbReference type="PIRSR" id="PIRSR602402-1"/>
    </source>
</evidence>
<accession>A0A167F462</accession>
<evidence type="ECO:0000256" key="4">
    <source>
        <dbReference type="ARBA" id="ARBA00022617"/>
    </source>
</evidence>
<comment type="subcellular location">
    <subcellularLocation>
        <location evidence="2">Membrane</location>
    </subcellularLocation>
</comment>
<feature type="binding site" description="axial binding residue" evidence="12">
    <location>
        <position position="398"/>
    </location>
    <ligand>
        <name>heme</name>
        <dbReference type="ChEBI" id="CHEBI:30413"/>
    </ligand>
    <ligandPart>
        <name>Fe</name>
        <dbReference type="ChEBI" id="CHEBI:18248"/>
    </ligandPart>
</feature>
<proteinExistence type="inferred from homology"/>
<evidence type="ECO:0000256" key="5">
    <source>
        <dbReference type="ARBA" id="ARBA00022692"/>
    </source>
</evidence>
<evidence type="ECO:0000256" key="9">
    <source>
        <dbReference type="ARBA" id="ARBA00023004"/>
    </source>
</evidence>
<dbReference type="Pfam" id="PF00067">
    <property type="entry name" value="p450"/>
    <property type="match status" value="1"/>
</dbReference>
<dbReference type="InterPro" id="IPR001128">
    <property type="entry name" value="Cyt_P450"/>
</dbReference>
<gene>
    <name evidence="14" type="primary">DIT2</name>
    <name evidence="14" type="ORF">AWJ20_2420</name>
</gene>
<evidence type="ECO:0000256" key="11">
    <source>
        <dbReference type="ARBA" id="ARBA00023136"/>
    </source>
</evidence>
<dbReference type="GO" id="GO:0020037">
    <property type="term" value="F:heme binding"/>
    <property type="evidence" value="ECO:0007669"/>
    <property type="project" value="InterPro"/>
</dbReference>
<dbReference type="InterPro" id="IPR002402">
    <property type="entry name" value="Cyt_P450_E_grp-II"/>
</dbReference>
<evidence type="ECO:0000313" key="15">
    <source>
        <dbReference type="Proteomes" id="UP000189580"/>
    </source>
</evidence>
<dbReference type="AlphaFoldDB" id="A0A167F462"/>
<dbReference type="PRINTS" id="PR01239">
    <property type="entry name" value="EP450IICYP52"/>
</dbReference>
<evidence type="ECO:0000256" key="2">
    <source>
        <dbReference type="ARBA" id="ARBA00004370"/>
    </source>
</evidence>
<organism evidence="14 15">
    <name type="scientific">Sugiyamaella lignohabitans</name>
    <dbReference type="NCBI Taxonomy" id="796027"/>
    <lineage>
        <taxon>Eukaryota</taxon>
        <taxon>Fungi</taxon>
        <taxon>Dikarya</taxon>
        <taxon>Ascomycota</taxon>
        <taxon>Saccharomycotina</taxon>
        <taxon>Dipodascomycetes</taxon>
        <taxon>Dipodascales</taxon>
        <taxon>Trichomonascaceae</taxon>
        <taxon>Sugiyamaella</taxon>
    </lineage>
</organism>
<keyword evidence="5" id="KW-0812">Transmembrane</keyword>
<evidence type="ECO:0000256" key="13">
    <source>
        <dbReference type="RuleBase" id="RU000461"/>
    </source>
</evidence>
<dbReference type="PANTHER" id="PTHR24287:SF1">
    <property type="entry name" value="P450, PUTATIVE (EUROFUNG)-RELATED"/>
    <property type="match status" value="1"/>
</dbReference>
<dbReference type="PROSITE" id="PS00086">
    <property type="entry name" value="CYTOCHROME_P450"/>
    <property type="match status" value="1"/>
</dbReference>
<dbReference type="GO" id="GO:0005506">
    <property type="term" value="F:iron ion binding"/>
    <property type="evidence" value="ECO:0007669"/>
    <property type="project" value="InterPro"/>
</dbReference>
<keyword evidence="9 12" id="KW-0408">Iron</keyword>
<sequence>MVLEKFSTLGRDTTHGELLGLNRILTRDAENVKAVLATNFKDYSLGHRYDGMYPLLGDGIFTLSGEGWKHSRALLRPQFSRQQVSQLKSLNTHVNQLLSNFKRDSAKDHGRGVGYFDSQILFHDLTLDTATEFLFGESVDALANGNREVQGPEIKVTAKQFATCFNASLRTILLRLQAAKFSYLINPKHFQEEVKICHNFVDYFVYRTLAETENEKDSEEDDEKSSYIFIKELAKHTRDPKVIRDQSFNILLAGRDTTASLLSFCTFLLSRDKRVWEKLRKEVLDNFGTDTEQITFESLKRSTYLNNVINEVLRMYPIVPFNARTAIRDTILPRGGGPDESGPVFVKKGTPVAYSTYAMHHNPRYWGEDHAEFRPERWEENQLHMWDYLPFNGGPRICLGQQFALTETSFTLVRIVQTFRDIEPLPTAPKTYKDLQGLVSLTASVHDGVWVKFIE</sequence>
<dbReference type="Proteomes" id="UP000189580">
    <property type="component" value="Chromosome b"/>
</dbReference>
<dbReference type="GO" id="GO:0016712">
    <property type="term" value="F:oxidoreductase activity, acting on paired donors, with incorporation or reduction of molecular oxygen, reduced flavin or flavoprotein as one donor, and incorporation of one atom of oxygen"/>
    <property type="evidence" value="ECO:0007669"/>
    <property type="project" value="InterPro"/>
</dbReference>
<comment type="similarity">
    <text evidence="3 13">Belongs to the cytochrome P450 family.</text>
</comment>
<dbReference type="RefSeq" id="XP_018737286.1">
    <property type="nucleotide sequence ID" value="XM_018879363.1"/>
</dbReference>
<keyword evidence="4 12" id="KW-0349">Heme</keyword>
<dbReference type="InterPro" id="IPR047146">
    <property type="entry name" value="Cyt_P450_E_CYP52_fungi"/>
</dbReference>
<dbReference type="InterPro" id="IPR002974">
    <property type="entry name" value="Cyt_P450_E_CYP52_ascomycetes"/>
</dbReference>
<dbReference type="KEGG" id="slb:AWJ20_2420"/>
<evidence type="ECO:0000256" key="6">
    <source>
        <dbReference type="ARBA" id="ARBA00022723"/>
    </source>
</evidence>
<evidence type="ECO:0000256" key="7">
    <source>
        <dbReference type="ARBA" id="ARBA00022989"/>
    </source>
</evidence>
<dbReference type="CDD" id="cd11063">
    <property type="entry name" value="CYP52"/>
    <property type="match status" value="1"/>
</dbReference>
<keyword evidence="10 13" id="KW-0503">Monooxygenase</keyword>
<keyword evidence="11" id="KW-0472">Membrane</keyword>
<dbReference type="PRINTS" id="PR00385">
    <property type="entry name" value="P450"/>
</dbReference>
<keyword evidence="7" id="KW-1133">Transmembrane helix</keyword>
<dbReference type="GeneID" id="30034330"/>
<dbReference type="PRINTS" id="PR00464">
    <property type="entry name" value="EP450II"/>
</dbReference>
<dbReference type="Gene3D" id="1.10.630.10">
    <property type="entry name" value="Cytochrome P450"/>
    <property type="match status" value="1"/>
</dbReference>
<keyword evidence="15" id="KW-1185">Reference proteome</keyword>
<evidence type="ECO:0000256" key="8">
    <source>
        <dbReference type="ARBA" id="ARBA00023002"/>
    </source>
</evidence>
<keyword evidence="6 12" id="KW-0479">Metal-binding</keyword>
<reference evidence="14 15" key="1">
    <citation type="submission" date="2016-02" db="EMBL/GenBank/DDBJ databases">
        <title>Complete genome sequence and transcriptome regulation of the pentose utilising yeast Sugiyamaella lignohabitans.</title>
        <authorList>
            <person name="Bellasio M."/>
            <person name="Peymann A."/>
            <person name="Valli M."/>
            <person name="Sipitzky M."/>
            <person name="Graf A."/>
            <person name="Sauer M."/>
            <person name="Marx H."/>
            <person name="Mattanovich D."/>
        </authorList>
    </citation>
    <scope>NUCLEOTIDE SEQUENCE [LARGE SCALE GENOMIC DNA]</scope>
    <source>
        <strain evidence="14 15">CBS 10342</strain>
    </source>
</reference>
<evidence type="ECO:0000256" key="10">
    <source>
        <dbReference type="ARBA" id="ARBA00023033"/>
    </source>
</evidence>
<dbReference type="InterPro" id="IPR036396">
    <property type="entry name" value="Cyt_P450_sf"/>
</dbReference>
<dbReference type="OrthoDB" id="1470350at2759"/>
<evidence type="ECO:0000256" key="1">
    <source>
        <dbReference type="ARBA" id="ARBA00001971"/>
    </source>
</evidence>
<dbReference type="EMBL" id="CP014503">
    <property type="protein sequence ID" value="ANB14809.1"/>
    <property type="molecule type" value="Genomic_DNA"/>
</dbReference>
<evidence type="ECO:0000313" key="14">
    <source>
        <dbReference type="EMBL" id="ANB14809.1"/>
    </source>
</evidence>